<dbReference type="InterPro" id="IPR001841">
    <property type="entry name" value="Znf_RING"/>
</dbReference>
<organism evidence="8">
    <name type="scientific">Lygus hesperus</name>
    <name type="common">Western plant bug</name>
    <dbReference type="NCBI Taxonomy" id="30085"/>
    <lineage>
        <taxon>Eukaryota</taxon>
        <taxon>Metazoa</taxon>
        <taxon>Ecdysozoa</taxon>
        <taxon>Arthropoda</taxon>
        <taxon>Hexapoda</taxon>
        <taxon>Insecta</taxon>
        <taxon>Pterygota</taxon>
        <taxon>Neoptera</taxon>
        <taxon>Paraneoptera</taxon>
        <taxon>Hemiptera</taxon>
        <taxon>Heteroptera</taxon>
        <taxon>Panheteroptera</taxon>
        <taxon>Cimicomorpha</taxon>
        <taxon>Miridae</taxon>
        <taxon>Mirini</taxon>
        <taxon>Lygus</taxon>
    </lineage>
</organism>
<keyword evidence="3" id="KW-0862">Zinc</keyword>
<dbReference type="GO" id="GO:0008270">
    <property type="term" value="F:zinc ion binding"/>
    <property type="evidence" value="ECO:0007669"/>
    <property type="project" value="UniProtKB-KW"/>
</dbReference>
<keyword evidence="2 4" id="KW-0863">Zinc-finger</keyword>
<feature type="transmembrane region" description="Helical" evidence="5">
    <location>
        <begin position="100"/>
        <end position="123"/>
    </location>
</feature>
<sequence length="365" mass="41931">FLLFFIIYVDFQPLSTYAACTPILRVSAICSCVLSSFSSSQICASPPSVVPVCYCFAASSQNPLLFSHPVPGVFDGRRPIMLDNMEQYLFANYPHLSVRCFLRILISSCCFNLLFALLSAYSVFKTWTLPGLSNYVFRTFHLLRLVTTLQILMRLYIIRRLWVVSQLEQQGAMVQSLLQLCTSRVWIFNKQVGVVVYIYLFSSVILLLYKLFLFSPHPLLYYTLICNVLIFLLYMYISYLEVCRMIGAIEIHQDSTIYTATVTDEEIASCTHTSTWRDLNATPSTVHPLPFIASKCCTICFDRYTGEDLVRILPCRHVYHVICIDRWLRRKPLCPTCSLSIHLHIHRDSSLATTRLRTTEYSSLS</sequence>
<evidence type="ECO:0000256" key="5">
    <source>
        <dbReference type="SAM" id="Phobius"/>
    </source>
</evidence>
<gene>
    <name evidence="8" type="ORF">CM83_19862</name>
</gene>
<keyword evidence="5" id="KW-1133">Transmembrane helix</keyword>
<dbReference type="GO" id="GO:0061630">
    <property type="term" value="F:ubiquitin protein ligase activity"/>
    <property type="evidence" value="ECO:0007669"/>
    <property type="project" value="TreeGrafter"/>
</dbReference>
<dbReference type="PROSITE" id="PS50089">
    <property type="entry name" value="ZF_RING_2"/>
    <property type="match status" value="1"/>
</dbReference>
<feature type="transmembrane region" description="Helical" evidence="5">
    <location>
        <begin position="135"/>
        <end position="157"/>
    </location>
</feature>
<dbReference type="Pfam" id="PF13639">
    <property type="entry name" value="zf-RING_2"/>
    <property type="match status" value="1"/>
</dbReference>
<feature type="transmembrane region" description="Helical" evidence="5">
    <location>
        <begin position="194"/>
        <end position="213"/>
    </location>
</feature>
<evidence type="ECO:0000256" key="2">
    <source>
        <dbReference type="ARBA" id="ARBA00022771"/>
    </source>
</evidence>
<dbReference type="PANTHER" id="PTHR45931:SF3">
    <property type="entry name" value="RING ZINC FINGER-CONTAINING PROTEIN"/>
    <property type="match status" value="1"/>
</dbReference>
<accession>A0A0A9Y7C9</accession>
<evidence type="ECO:0000256" key="1">
    <source>
        <dbReference type="ARBA" id="ARBA00022723"/>
    </source>
</evidence>
<evidence type="ECO:0000256" key="6">
    <source>
        <dbReference type="SAM" id="SignalP"/>
    </source>
</evidence>
<protein>
    <recommendedName>
        <fullName evidence="7">RING-type domain-containing protein</fullName>
    </recommendedName>
</protein>
<feature type="signal peptide" evidence="6">
    <location>
        <begin position="1"/>
        <end position="18"/>
    </location>
</feature>
<feature type="non-terminal residue" evidence="8">
    <location>
        <position position="1"/>
    </location>
</feature>
<name>A0A0A9Y7C9_LYGHE</name>
<dbReference type="InterPro" id="IPR013083">
    <property type="entry name" value="Znf_RING/FYVE/PHD"/>
</dbReference>
<feature type="chain" id="PRO_5002051860" description="RING-type domain-containing protein" evidence="6">
    <location>
        <begin position="19"/>
        <end position="365"/>
    </location>
</feature>
<dbReference type="EMBL" id="GBHO01016078">
    <property type="protein sequence ID" value="JAG27526.1"/>
    <property type="molecule type" value="Transcribed_RNA"/>
</dbReference>
<keyword evidence="5" id="KW-0472">Membrane</keyword>
<dbReference type="GO" id="GO:0005634">
    <property type="term" value="C:nucleus"/>
    <property type="evidence" value="ECO:0007669"/>
    <property type="project" value="TreeGrafter"/>
</dbReference>
<keyword evidence="1" id="KW-0479">Metal-binding</keyword>
<dbReference type="AlphaFoldDB" id="A0A0A9Y7C9"/>
<evidence type="ECO:0000259" key="7">
    <source>
        <dbReference type="PROSITE" id="PS50089"/>
    </source>
</evidence>
<keyword evidence="6" id="KW-0732">Signal</keyword>
<dbReference type="PANTHER" id="PTHR45931">
    <property type="entry name" value="SI:CH211-59O9.10"/>
    <property type="match status" value="1"/>
</dbReference>
<reference evidence="8" key="2">
    <citation type="submission" date="2014-07" db="EMBL/GenBank/DDBJ databases">
        <authorList>
            <person name="Hull J."/>
        </authorList>
    </citation>
    <scope>NUCLEOTIDE SEQUENCE</scope>
</reference>
<proteinExistence type="predicted"/>
<dbReference type="InterPro" id="IPR051834">
    <property type="entry name" value="RING_finger_E3_ligase"/>
</dbReference>
<feature type="transmembrane region" description="Helical" evidence="5">
    <location>
        <begin position="219"/>
        <end position="237"/>
    </location>
</feature>
<dbReference type="SMART" id="SM00184">
    <property type="entry name" value="RING"/>
    <property type="match status" value="1"/>
</dbReference>
<reference evidence="8" key="1">
    <citation type="journal article" date="2014" name="PLoS ONE">
        <title>Transcriptome-Based Identification of ABC Transporters in the Western Tarnished Plant Bug Lygus hesperus.</title>
        <authorList>
            <person name="Hull J.J."/>
            <person name="Chaney K."/>
            <person name="Geib S.M."/>
            <person name="Fabrick J.A."/>
            <person name="Brent C.S."/>
            <person name="Walsh D."/>
            <person name="Lavine L.C."/>
        </authorList>
    </citation>
    <scope>NUCLEOTIDE SEQUENCE</scope>
</reference>
<dbReference type="SUPFAM" id="SSF57850">
    <property type="entry name" value="RING/U-box"/>
    <property type="match status" value="1"/>
</dbReference>
<evidence type="ECO:0000256" key="4">
    <source>
        <dbReference type="PROSITE-ProRule" id="PRU00175"/>
    </source>
</evidence>
<dbReference type="Gene3D" id="3.30.40.10">
    <property type="entry name" value="Zinc/RING finger domain, C3HC4 (zinc finger)"/>
    <property type="match status" value="1"/>
</dbReference>
<feature type="domain" description="RING-type" evidence="7">
    <location>
        <begin position="297"/>
        <end position="338"/>
    </location>
</feature>
<evidence type="ECO:0000313" key="8">
    <source>
        <dbReference type="EMBL" id="JAG27526.1"/>
    </source>
</evidence>
<evidence type="ECO:0000256" key="3">
    <source>
        <dbReference type="ARBA" id="ARBA00022833"/>
    </source>
</evidence>
<keyword evidence="5" id="KW-0812">Transmembrane</keyword>
<dbReference type="GO" id="GO:0006511">
    <property type="term" value="P:ubiquitin-dependent protein catabolic process"/>
    <property type="evidence" value="ECO:0007669"/>
    <property type="project" value="TreeGrafter"/>
</dbReference>